<gene>
    <name evidence="5" type="ORF">NK662_18575</name>
</gene>
<dbReference type="PANTHER" id="PTHR42659">
    <property type="entry name" value="XANTHINE DEHYDROGENASE SUBUNIT C-RELATED"/>
    <property type="match status" value="1"/>
</dbReference>
<dbReference type="SUPFAM" id="SSF56176">
    <property type="entry name" value="FAD-binding/transporter-associated domain-like"/>
    <property type="match status" value="1"/>
</dbReference>
<evidence type="ECO:0000313" key="6">
    <source>
        <dbReference type="Proteomes" id="UP001156102"/>
    </source>
</evidence>
<dbReference type="InterPro" id="IPR016166">
    <property type="entry name" value="FAD-bd_PCMH"/>
</dbReference>
<dbReference type="EMBL" id="JANCLT010000012">
    <property type="protein sequence ID" value="MCP8970526.1"/>
    <property type="molecule type" value="Genomic_DNA"/>
</dbReference>
<dbReference type="SUPFAM" id="SSF55447">
    <property type="entry name" value="CO dehydrogenase flavoprotein C-terminal domain-like"/>
    <property type="match status" value="1"/>
</dbReference>
<evidence type="ECO:0000313" key="5">
    <source>
        <dbReference type="EMBL" id="MCP8970526.1"/>
    </source>
</evidence>
<dbReference type="Gene3D" id="3.30.465.10">
    <property type="match status" value="1"/>
</dbReference>
<sequence>MIPRDFEYYRPNTIGEAAQLFQQLQKEQKGPMYYSGGTEIITGGRLNLTAPGAVIDIKQIPECKVMGWQGDTLVLGAALSLTQISEANLFPLLAQTVSRVADRTSCNKITLGGNIAGHIPYREAVLPCLLADSTFVIAGPGGIRYAPAHEAFQELLRLQPGEFLVQVLTDGVYTRAPFYSVKRRKLEKIDYPLITLTALKWKGFIRIACSGLCLFPFRSIEMERELSDVRLPLEQRIEQALRYIPGRVRNDLRGSEEYRLFVLRNMLYDAVTELEEVRT</sequence>
<organism evidence="5 6">
    <name type="scientific">Ectobacillus ponti</name>
    <dbReference type="NCBI Taxonomy" id="2961894"/>
    <lineage>
        <taxon>Bacteria</taxon>
        <taxon>Bacillati</taxon>
        <taxon>Bacillota</taxon>
        <taxon>Bacilli</taxon>
        <taxon>Bacillales</taxon>
        <taxon>Bacillaceae</taxon>
        <taxon>Ectobacillus</taxon>
    </lineage>
</organism>
<dbReference type="InterPro" id="IPR051312">
    <property type="entry name" value="Diverse_Substr_Oxidored"/>
</dbReference>
<dbReference type="Proteomes" id="UP001156102">
    <property type="component" value="Unassembled WGS sequence"/>
</dbReference>
<dbReference type="Pfam" id="PF00941">
    <property type="entry name" value="FAD_binding_5"/>
    <property type="match status" value="1"/>
</dbReference>
<comment type="caution">
    <text evidence="5">The sequence shown here is derived from an EMBL/GenBank/DDBJ whole genome shotgun (WGS) entry which is preliminary data.</text>
</comment>
<feature type="domain" description="FAD-binding PCMH-type" evidence="4">
    <location>
        <begin position="1"/>
        <end position="183"/>
    </location>
</feature>
<dbReference type="RefSeq" id="WP_254760444.1">
    <property type="nucleotide sequence ID" value="NZ_JANCLT010000012.1"/>
</dbReference>
<keyword evidence="1" id="KW-0285">Flavoprotein</keyword>
<protein>
    <submittedName>
        <fullName evidence="5">FAD binding domain-containing protein</fullName>
    </submittedName>
</protein>
<proteinExistence type="predicted"/>
<evidence type="ECO:0000256" key="2">
    <source>
        <dbReference type="ARBA" id="ARBA00022827"/>
    </source>
</evidence>
<dbReference type="SMART" id="SM01092">
    <property type="entry name" value="CO_deh_flav_C"/>
    <property type="match status" value="1"/>
</dbReference>
<dbReference type="InterPro" id="IPR016169">
    <property type="entry name" value="FAD-bd_PCMH_sub2"/>
</dbReference>
<dbReference type="InterPro" id="IPR002346">
    <property type="entry name" value="Mopterin_DH_FAD-bd"/>
</dbReference>
<dbReference type="GO" id="GO:0016491">
    <property type="term" value="F:oxidoreductase activity"/>
    <property type="evidence" value="ECO:0007669"/>
    <property type="project" value="UniProtKB-KW"/>
</dbReference>
<name>A0AA42BRL8_9BACI</name>
<dbReference type="Gene3D" id="3.30.43.10">
    <property type="entry name" value="Uridine Diphospho-n-acetylenolpyruvylglucosamine Reductase, domain 2"/>
    <property type="match status" value="1"/>
</dbReference>
<keyword evidence="3" id="KW-0560">Oxidoreductase</keyword>
<accession>A0AA42BRL8</accession>
<dbReference type="InterPro" id="IPR005107">
    <property type="entry name" value="CO_DH_flav_C"/>
</dbReference>
<dbReference type="AlphaFoldDB" id="A0AA42BRL8"/>
<evidence type="ECO:0000256" key="3">
    <source>
        <dbReference type="ARBA" id="ARBA00023002"/>
    </source>
</evidence>
<dbReference type="GO" id="GO:0071949">
    <property type="term" value="F:FAD binding"/>
    <property type="evidence" value="ECO:0007669"/>
    <property type="project" value="InterPro"/>
</dbReference>
<keyword evidence="2" id="KW-0274">FAD</keyword>
<dbReference type="PANTHER" id="PTHR42659:SF2">
    <property type="entry name" value="XANTHINE DEHYDROGENASE SUBUNIT C-RELATED"/>
    <property type="match status" value="1"/>
</dbReference>
<dbReference type="InterPro" id="IPR016167">
    <property type="entry name" value="FAD-bd_PCMH_sub1"/>
</dbReference>
<dbReference type="InterPro" id="IPR036318">
    <property type="entry name" value="FAD-bd_PCMH-like_sf"/>
</dbReference>
<dbReference type="PROSITE" id="PS51387">
    <property type="entry name" value="FAD_PCMH"/>
    <property type="match status" value="1"/>
</dbReference>
<keyword evidence="6" id="KW-1185">Reference proteome</keyword>
<reference evidence="5" key="1">
    <citation type="submission" date="2022-07" db="EMBL/GenBank/DDBJ databases">
        <authorList>
            <person name="Li W.-J."/>
            <person name="Deng Q.-Q."/>
        </authorList>
    </citation>
    <scope>NUCLEOTIDE SEQUENCE</scope>
    <source>
        <strain evidence="5">SYSU M60031</strain>
    </source>
</reference>
<dbReference type="InterPro" id="IPR036683">
    <property type="entry name" value="CO_DH_flav_C_dom_sf"/>
</dbReference>
<evidence type="ECO:0000259" key="4">
    <source>
        <dbReference type="PROSITE" id="PS51387"/>
    </source>
</evidence>
<evidence type="ECO:0000256" key="1">
    <source>
        <dbReference type="ARBA" id="ARBA00022630"/>
    </source>
</evidence>